<evidence type="ECO:0000313" key="2">
    <source>
        <dbReference type="EMBL" id="MFC0592131.1"/>
    </source>
</evidence>
<dbReference type="SUPFAM" id="SSF89447">
    <property type="entry name" value="AbrB/MazE/MraZ-like"/>
    <property type="match status" value="1"/>
</dbReference>
<keyword evidence="3" id="KW-1185">Reference proteome</keyword>
<dbReference type="InterPro" id="IPR037914">
    <property type="entry name" value="SpoVT-AbrB_sf"/>
</dbReference>
<gene>
    <name evidence="2" type="ORF">ACFFGG_06135</name>
</gene>
<dbReference type="Gene3D" id="2.10.260.10">
    <property type="match status" value="1"/>
</dbReference>
<dbReference type="EMBL" id="JBHLTN010000011">
    <property type="protein sequence ID" value="MFC0592131.1"/>
    <property type="molecule type" value="Genomic_DNA"/>
</dbReference>
<comment type="caution">
    <text evidence="2">The sequence shown here is derived from an EMBL/GenBank/DDBJ whole genome shotgun (WGS) entry which is preliminary data.</text>
</comment>
<name>A0ABV6PQL9_9BURK</name>
<reference evidence="2 3" key="1">
    <citation type="submission" date="2024-09" db="EMBL/GenBank/DDBJ databases">
        <authorList>
            <person name="Sun Q."/>
            <person name="Mori K."/>
        </authorList>
    </citation>
    <scope>NUCLEOTIDE SEQUENCE [LARGE SCALE GENOMIC DNA]</scope>
    <source>
        <strain evidence="2 3">NCAIM B.02336</strain>
    </source>
</reference>
<sequence>MHTLKLTQIGNSVGVILPKDALAKLKLQKGESVFLTECADGFILTPYDPALDEELNAGREFMREYRDTFHQLAK</sequence>
<proteinExistence type="predicted"/>
<dbReference type="GO" id="GO:0003677">
    <property type="term" value="F:DNA binding"/>
    <property type="evidence" value="ECO:0007669"/>
    <property type="project" value="UniProtKB-KW"/>
</dbReference>
<dbReference type="NCBIfam" id="TIGR02609">
    <property type="entry name" value="doc_partner"/>
    <property type="match status" value="1"/>
</dbReference>
<dbReference type="InterPro" id="IPR013432">
    <property type="entry name" value="Doc_partner"/>
</dbReference>
<dbReference type="RefSeq" id="WP_293219742.1">
    <property type="nucleotide sequence ID" value="NZ_JBHLTN010000011.1"/>
</dbReference>
<dbReference type="Pfam" id="PF04014">
    <property type="entry name" value="MazE_antitoxin"/>
    <property type="match status" value="1"/>
</dbReference>
<evidence type="ECO:0000313" key="3">
    <source>
        <dbReference type="Proteomes" id="UP001589834"/>
    </source>
</evidence>
<protein>
    <submittedName>
        <fullName evidence="2">AbrB/MazE/SpoVT family DNA-binding domain-containing protein</fullName>
    </submittedName>
</protein>
<dbReference type="Proteomes" id="UP001589834">
    <property type="component" value="Unassembled WGS sequence"/>
</dbReference>
<organism evidence="2 3">
    <name type="scientific">Ottowia pentelensis</name>
    <dbReference type="NCBI Taxonomy" id="511108"/>
    <lineage>
        <taxon>Bacteria</taxon>
        <taxon>Pseudomonadati</taxon>
        <taxon>Pseudomonadota</taxon>
        <taxon>Betaproteobacteria</taxon>
        <taxon>Burkholderiales</taxon>
        <taxon>Comamonadaceae</taxon>
        <taxon>Ottowia</taxon>
    </lineage>
</organism>
<keyword evidence="2" id="KW-0238">DNA-binding</keyword>
<evidence type="ECO:0000259" key="1">
    <source>
        <dbReference type="SMART" id="SM00966"/>
    </source>
</evidence>
<accession>A0ABV6PQL9</accession>
<feature type="domain" description="SpoVT-AbrB" evidence="1">
    <location>
        <begin position="7"/>
        <end position="52"/>
    </location>
</feature>
<dbReference type="InterPro" id="IPR007159">
    <property type="entry name" value="SpoVT-AbrB_dom"/>
</dbReference>
<dbReference type="SMART" id="SM00966">
    <property type="entry name" value="SpoVT_AbrB"/>
    <property type="match status" value="1"/>
</dbReference>